<keyword evidence="8" id="KW-0479">Metal-binding</keyword>
<evidence type="ECO:0000256" key="10">
    <source>
        <dbReference type="ARBA" id="ARBA00022839"/>
    </source>
</evidence>
<evidence type="ECO:0000256" key="12">
    <source>
        <dbReference type="ARBA" id="ARBA00023015"/>
    </source>
</evidence>
<reference evidence="16" key="1">
    <citation type="submission" date="2022-11" db="UniProtKB">
        <authorList>
            <consortium name="WormBaseParasite"/>
        </authorList>
    </citation>
    <scope>IDENTIFICATION</scope>
</reference>
<dbReference type="SUPFAM" id="SSF53098">
    <property type="entry name" value="Ribonuclease H-like"/>
    <property type="match status" value="1"/>
</dbReference>
<keyword evidence="6" id="KW-0963">Cytoplasm</keyword>
<evidence type="ECO:0000256" key="3">
    <source>
        <dbReference type="ARBA" id="ARBA00004496"/>
    </source>
</evidence>
<dbReference type="GO" id="GO:0005634">
    <property type="term" value="C:nucleus"/>
    <property type="evidence" value="ECO:0007669"/>
    <property type="project" value="UniProtKB-SubCell"/>
</dbReference>
<dbReference type="GO" id="GO:0004535">
    <property type="term" value="F:poly(A)-specific ribonuclease activity"/>
    <property type="evidence" value="ECO:0007669"/>
    <property type="project" value="UniProtKB-EC"/>
</dbReference>
<keyword evidence="15" id="KW-1185">Reference proteome</keyword>
<comment type="catalytic activity">
    <reaction evidence="1">
        <text>Exonucleolytic cleavage of poly(A) to 5'-AMP.</text>
        <dbReference type="EC" id="3.1.13.4"/>
    </reaction>
</comment>
<keyword evidence="13" id="KW-0804">Transcription</keyword>
<evidence type="ECO:0000256" key="5">
    <source>
        <dbReference type="ARBA" id="ARBA00012161"/>
    </source>
</evidence>
<dbReference type="Pfam" id="PF04857">
    <property type="entry name" value="CAF1"/>
    <property type="match status" value="1"/>
</dbReference>
<comment type="subcellular location">
    <subcellularLocation>
        <location evidence="3">Cytoplasm</location>
    </subcellularLocation>
    <subcellularLocation>
        <location evidence="2">Nucleus</location>
    </subcellularLocation>
</comment>
<evidence type="ECO:0000313" key="15">
    <source>
        <dbReference type="Proteomes" id="UP000887574"/>
    </source>
</evidence>
<keyword evidence="11" id="KW-0694">RNA-binding</keyword>
<dbReference type="GO" id="GO:0003723">
    <property type="term" value="F:RNA binding"/>
    <property type="evidence" value="ECO:0007669"/>
    <property type="project" value="UniProtKB-KW"/>
</dbReference>
<comment type="similarity">
    <text evidence="4">Belongs to the CAF1 family.</text>
</comment>
<dbReference type="AlphaFoldDB" id="A0A915EFX7"/>
<keyword evidence="9" id="KW-0378">Hydrolase</keyword>
<evidence type="ECO:0000256" key="1">
    <source>
        <dbReference type="ARBA" id="ARBA00001663"/>
    </source>
</evidence>
<proteinExistence type="inferred from homology"/>
<name>A0A915EFX7_9BILA</name>
<dbReference type="EC" id="3.1.13.4" evidence="5"/>
<evidence type="ECO:0000256" key="6">
    <source>
        <dbReference type="ARBA" id="ARBA00022490"/>
    </source>
</evidence>
<keyword evidence="7" id="KW-0540">Nuclease</keyword>
<dbReference type="PANTHER" id="PTHR10797">
    <property type="entry name" value="CCR4-NOT TRANSCRIPTION COMPLEX SUBUNIT"/>
    <property type="match status" value="1"/>
</dbReference>
<evidence type="ECO:0000256" key="7">
    <source>
        <dbReference type="ARBA" id="ARBA00022722"/>
    </source>
</evidence>
<dbReference type="WBParaSite" id="jg6257">
    <property type="protein sequence ID" value="jg6257"/>
    <property type="gene ID" value="jg6257"/>
</dbReference>
<accession>A0A915EFX7</accession>
<keyword evidence="14" id="KW-0539">Nucleus</keyword>
<evidence type="ECO:0000256" key="11">
    <source>
        <dbReference type="ARBA" id="ARBA00022884"/>
    </source>
</evidence>
<dbReference type="GO" id="GO:0046872">
    <property type="term" value="F:metal ion binding"/>
    <property type="evidence" value="ECO:0007669"/>
    <property type="project" value="UniProtKB-KW"/>
</dbReference>
<keyword evidence="12" id="KW-0805">Transcription regulation</keyword>
<evidence type="ECO:0000256" key="9">
    <source>
        <dbReference type="ARBA" id="ARBA00022801"/>
    </source>
</evidence>
<dbReference type="InterPro" id="IPR012337">
    <property type="entry name" value="RNaseH-like_sf"/>
</dbReference>
<evidence type="ECO:0000256" key="2">
    <source>
        <dbReference type="ARBA" id="ARBA00004123"/>
    </source>
</evidence>
<organism evidence="15 16">
    <name type="scientific">Ditylenchus dipsaci</name>
    <dbReference type="NCBI Taxonomy" id="166011"/>
    <lineage>
        <taxon>Eukaryota</taxon>
        <taxon>Metazoa</taxon>
        <taxon>Ecdysozoa</taxon>
        <taxon>Nematoda</taxon>
        <taxon>Chromadorea</taxon>
        <taxon>Rhabditida</taxon>
        <taxon>Tylenchina</taxon>
        <taxon>Tylenchomorpha</taxon>
        <taxon>Sphaerularioidea</taxon>
        <taxon>Anguinidae</taxon>
        <taxon>Anguininae</taxon>
        <taxon>Ditylenchus</taxon>
    </lineage>
</organism>
<dbReference type="Proteomes" id="UP000887574">
    <property type="component" value="Unplaced"/>
</dbReference>
<dbReference type="GO" id="GO:0005737">
    <property type="term" value="C:cytoplasm"/>
    <property type="evidence" value="ECO:0007669"/>
    <property type="project" value="UniProtKB-SubCell"/>
</dbReference>
<keyword evidence="10" id="KW-0269">Exonuclease</keyword>
<evidence type="ECO:0000256" key="13">
    <source>
        <dbReference type="ARBA" id="ARBA00023163"/>
    </source>
</evidence>
<dbReference type="InterPro" id="IPR006941">
    <property type="entry name" value="RNase_CAF1"/>
</dbReference>
<evidence type="ECO:0000313" key="16">
    <source>
        <dbReference type="WBParaSite" id="jg6257"/>
    </source>
</evidence>
<protein>
    <recommendedName>
        <fullName evidence="5">poly(A)-specific ribonuclease</fullName>
        <ecNumber evidence="5">3.1.13.4</ecNumber>
    </recommendedName>
</protein>
<dbReference type="InterPro" id="IPR036397">
    <property type="entry name" value="RNaseH_sf"/>
</dbReference>
<evidence type="ECO:0000256" key="4">
    <source>
        <dbReference type="ARBA" id="ARBA00008372"/>
    </source>
</evidence>
<evidence type="ECO:0000256" key="14">
    <source>
        <dbReference type="ARBA" id="ARBA00023242"/>
    </source>
</evidence>
<evidence type="ECO:0000256" key="8">
    <source>
        <dbReference type="ARBA" id="ARBA00022723"/>
    </source>
</evidence>
<dbReference type="Gene3D" id="3.30.420.10">
    <property type="entry name" value="Ribonuclease H-like superfamily/Ribonuclease H"/>
    <property type="match status" value="1"/>
</dbReference>
<dbReference type="GO" id="GO:0030014">
    <property type="term" value="C:CCR4-NOT complex"/>
    <property type="evidence" value="ECO:0007669"/>
    <property type="project" value="InterPro"/>
</dbReference>
<sequence>MNFTASEVDEKTAVEDKSSSDQIGVTLHDVWDYNLREEFDKMLTLIDDYPFVAMDTEFPGVVVNPVGSFLNKEDFNYKQLYCNVNVLKLIQVGFTFVDSSGCLPPKNDIWQFNFHFDLDKDMFSEASIELLKTAGFNFDRHRNEGISMMEFGELLTISGLLADKRITWITFHSSFDFGYLIKSMS</sequence>
<dbReference type="InterPro" id="IPR039637">
    <property type="entry name" value="CNOT7/CNOT8/Pop2"/>
</dbReference>